<evidence type="ECO:0000313" key="1">
    <source>
        <dbReference type="EMBL" id="MDC3419844.1"/>
    </source>
</evidence>
<dbReference type="Proteomes" id="UP001145072">
    <property type="component" value="Unassembled WGS sequence"/>
</dbReference>
<evidence type="ECO:0000313" key="2">
    <source>
        <dbReference type="Proteomes" id="UP001145072"/>
    </source>
</evidence>
<name>A0A9X4AHL9_9BACI</name>
<organism evidence="1 2">
    <name type="scientific">Aquibacillus koreensis</name>
    <dbReference type="NCBI Taxonomy" id="279446"/>
    <lineage>
        <taxon>Bacteria</taxon>
        <taxon>Bacillati</taxon>
        <taxon>Bacillota</taxon>
        <taxon>Bacilli</taxon>
        <taxon>Bacillales</taxon>
        <taxon>Bacillaceae</taxon>
        <taxon>Aquibacillus</taxon>
    </lineage>
</organism>
<dbReference type="AlphaFoldDB" id="A0A9X4AHL9"/>
<dbReference type="RefSeq" id="WP_259866525.1">
    <property type="nucleotide sequence ID" value="NZ_JAMQJZ010000003.1"/>
</dbReference>
<keyword evidence="2" id="KW-1185">Reference proteome</keyword>
<comment type="caution">
    <text evidence="1">The sequence shown here is derived from an EMBL/GenBank/DDBJ whole genome shotgun (WGS) entry which is preliminary data.</text>
</comment>
<protein>
    <submittedName>
        <fullName evidence="1">Uncharacterized protein</fullName>
    </submittedName>
</protein>
<sequence length="101" mass="11846">MVKRQQLVNVISKGNDTIDNRLILKQNGDFELVPFQTSEDAHNFDLLDFVTRWETFNAGNDYVGVYASKDNRLIDDILDWAEFAWKEYKQKGRTKILNPYS</sequence>
<dbReference type="EMBL" id="JAMQJZ010000003">
    <property type="protein sequence ID" value="MDC3419844.1"/>
    <property type="molecule type" value="Genomic_DNA"/>
</dbReference>
<proteinExistence type="predicted"/>
<gene>
    <name evidence="1" type="ORF">NC661_05615</name>
</gene>
<reference evidence="1" key="1">
    <citation type="submission" date="2022-06" db="EMBL/GenBank/DDBJ databases">
        <title>Aquibacillus sp. a new bacterium isolated from soil saline samples.</title>
        <authorList>
            <person name="Galisteo C."/>
            <person name="De La Haba R."/>
            <person name="Sanchez-Porro C."/>
            <person name="Ventosa A."/>
        </authorList>
    </citation>
    <scope>NUCLEOTIDE SEQUENCE</scope>
    <source>
        <strain evidence="1">JCM 12387</strain>
    </source>
</reference>
<accession>A0A9X4AHL9</accession>